<dbReference type="EMBL" id="CAFABA010000002">
    <property type="protein sequence ID" value="CAB4812720.1"/>
    <property type="molecule type" value="Genomic_DNA"/>
</dbReference>
<name>A0A6J6YTB4_9ZZZZ</name>
<proteinExistence type="predicted"/>
<dbReference type="Pfam" id="PF13193">
    <property type="entry name" value="AMP-binding_C"/>
    <property type="match status" value="1"/>
</dbReference>
<evidence type="ECO:0000313" key="3">
    <source>
        <dbReference type="EMBL" id="CAB4812720.1"/>
    </source>
</evidence>
<dbReference type="Gene3D" id="3.30.300.30">
    <property type="match status" value="1"/>
</dbReference>
<accession>A0A6J6YTB4</accession>
<gene>
    <name evidence="3" type="ORF">UFOPK3139_00104</name>
</gene>
<dbReference type="Gene3D" id="3.40.50.12780">
    <property type="entry name" value="N-terminal domain of ligase-like"/>
    <property type="match status" value="1"/>
</dbReference>
<dbReference type="InterPro" id="IPR025110">
    <property type="entry name" value="AMP-bd_C"/>
</dbReference>
<organism evidence="3">
    <name type="scientific">freshwater metagenome</name>
    <dbReference type="NCBI Taxonomy" id="449393"/>
    <lineage>
        <taxon>unclassified sequences</taxon>
        <taxon>metagenomes</taxon>
        <taxon>ecological metagenomes</taxon>
    </lineage>
</organism>
<dbReference type="InterPro" id="IPR042099">
    <property type="entry name" value="ANL_N_sf"/>
</dbReference>
<feature type="domain" description="AMP-binding enzyme C-terminal" evidence="2">
    <location>
        <begin position="432"/>
        <end position="509"/>
    </location>
</feature>
<dbReference type="GO" id="GO:0031956">
    <property type="term" value="F:medium-chain fatty acid-CoA ligase activity"/>
    <property type="evidence" value="ECO:0007669"/>
    <property type="project" value="TreeGrafter"/>
</dbReference>
<protein>
    <submittedName>
        <fullName evidence="3">Unannotated protein</fullName>
    </submittedName>
</protein>
<dbReference type="SUPFAM" id="SSF56801">
    <property type="entry name" value="Acetyl-CoA synthetase-like"/>
    <property type="match status" value="1"/>
</dbReference>
<dbReference type="PANTHER" id="PTHR43201:SF32">
    <property type="entry name" value="2-SUCCINYLBENZOATE--COA LIGASE, CHLOROPLASTIC_PEROXISOMAL"/>
    <property type="match status" value="1"/>
</dbReference>
<dbReference type="InterPro" id="IPR000873">
    <property type="entry name" value="AMP-dep_synth/lig_dom"/>
</dbReference>
<dbReference type="Pfam" id="PF00501">
    <property type="entry name" value="AMP-binding"/>
    <property type="match status" value="1"/>
</dbReference>
<sequence>MRLPFAPVGITAHPGRLESGSSFWDLVARAATARPEGVLAVDEHDRVLTFADYANRAERLAAGLHVHGVRPGDVVSWMLPTWIETALLIAALDRLGAIQNPMLPIYREREVGFITKQAATNLMITPSVWRGYDYAALARGAVADALIIDRDAPLPDADPAVLPPFAADADRVAWLFYTSGTTADPKGVKHRHGPVTAATLSMSHRMKITADDRAALVFPIAHIGGVNWLMAGLLNGCTVILIESFADPTTMGTLRRHGLTLAGVTTAFHLAYLAAQRANPEERLFPDVRAYPGGAAPKPPQLHYDLVDEVGGVGIVAGFGLTEYPMCGMAAVWDHTDKLAHTEGRPSDGTEFWVLDENGRRVGPNIDGEIRVRGPHLFVGYVDPALDVDGFDELGFFRTGDIGHLDEDGYVVITGRLKDVINRKGENISAKEIEDLVYTHPKVVDVAVIGLPDADAGERVCVVVACAPGVEPLTFDEMRAYLVEQKLITRKLPQQLEIIPELPRNAAGKVQKHALRERYGR</sequence>
<evidence type="ECO:0000259" key="1">
    <source>
        <dbReference type="Pfam" id="PF00501"/>
    </source>
</evidence>
<dbReference type="AlphaFoldDB" id="A0A6J6YTB4"/>
<evidence type="ECO:0000259" key="2">
    <source>
        <dbReference type="Pfam" id="PF13193"/>
    </source>
</evidence>
<dbReference type="PANTHER" id="PTHR43201">
    <property type="entry name" value="ACYL-COA SYNTHETASE"/>
    <property type="match status" value="1"/>
</dbReference>
<dbReference type="GO" id="GO:0006631">
    <property type="term" value="P:fatty acid metabolic process"/>
    <property type="evidence" value="ECO:0007669"/>
    <property type="project" value="TreeGrafter"/>
</dbReference>
<feature type="domain" description="AMP-dependent synthetase/ligase" evidence="1">
    <location>
        <begin position="29"/>
        <end position="381"/>
    </location>
</feature>
<reference evidence="3" key="1">
    <citation type="submission" date="2020-05" db="EMBL/GenBank/DDBJ databases">
        <authorList>
            <person name="Chiriac C."/>
            <person name="Salcher M."/>
            <person name="Ghai R."/>
            <person name="Kavagutti S V."/>
        </authorList>
    </citation>
    <scope>NUCLEOTIDE SEQUENCE</scope>
</reference>
<dbReference type="InterPro" id="IPR045851">
    <property type="entry name" value="AMP-bd_C_sf"/>
</dbReference>